<dbReference type="Gene3D" id="3.40.190.10">
    <property type="entry name" value="Periplasmic binding protein-like II"/>
    <property type="match status" value="2"/>
</dbReference>
<dbReference type="PANTHER" id="PTHR38834">
    <property type="entry name" value="PERIPLASMIC SUBSTRATE BINDING PROTEIN FAMILY 3"/>
    <property type="match status" value="1"/>
</dbReference>
<evidence type="ECO:0000313" key="2">
    <source>
        <dbReference type="EMBL" id="MFC3624901.1"/>
    </source>
</evidence>
<feature type="signal peptide" evidence="1">
    <location>
        <begin position="1"/>
        <end position="18"/>
    </location>
</feature>
<dbReference type="PANTHER" id="PTHR38834:SF3">
    <property type="entry name" value="SOLUTE-BINDING PROTEIN FAMILY 3_N-TERMINAL DOMAIN-CONTAINING PROTEIN"/>
    <property type="match status" value="1"/>
</dbReference>
<keyword evidence="1" id="KW-0732">Signal</keyword>
<evidence type="ECO:0000313" key="3">
    <source>
        <dbReference type="Proteomes" id="UP001595636"/>
    </source>
</evidence>
<dbReference type="EMBL" id="JBHRYH010000005">
    <property type="protein sequence ID" value="MFC3624901.1"/>
    <property type="molecule type" value="Genomic_DNA"/>
</dbReference>
<proteinExistence type="predicted"/>
<reference evidence="3" key="1">
    <citation type="journal article" date="2019" name="Int. J. Syst. Evol. Microbiol.">
        <title>The Global Catalogue of Microorganisms (GCM) 10K type strain sequencing project: providing services to taxonomists for standard genome sequencing and annotation.</title>
        <authorList>
            <consortium name="The Broad Institute Genomics Platform"/>
            <consortium name="The Broad Institute Genome Sequencing Center for Infectious Disease"/>
            <person name="Wu L."/>
            <person name="Ma J."/>
        </authorList>
    </citation>
    <scope>NUCLEOTIDE SEQUENCE [LARGE SCALE GENOMIC DNA]</scope>
    <source>
        <strain evidence="3">KCTC 42195</strain>
    </source>
</reference>
<organism evidence="2 3">
    <name type="scientific">Vogesella amnigena</name>
    <dbReference type="NCBI Taxonomy" id="1507449"/>
    <lineage>
        <taxon>Bacteria</taxon>
        <taxon>Pseudomonadati</taxon>
        <taxon>Pseudomonadota</taxon>
        <taxon>Betaproteobacteria</taxon>
        <taxon>Neisseriales</taxon>
        <taxon>Chromobacteriaceae</taxon>
        <taxon>Vogesella</taxon>
    </lineage>
</organism>
<accession>A0ABV7TPI0</accession>
<sequence length="246" mass="27220">MRSGILLGWLLLSMSAQAAPLLTVTEDWPPYTTLHNPQQADGAYARVVRTALQRSGLPDSIEVYPWARSLAQARVRPDTLLFAVARTSQRETQYQWLARLDTVAVYLWHRPGMASQSLAQARDCCNICTVRQDANLEALRAAGFAAAHLLQANSHADCLRLLQHGSVHYLALPGPLVKMLQQQQGLPADSLQRGPLLQRFDVYLAASHGTSPTITQPLQRTLQQMQRSGESRRIIASTLQQATLPP</sequence>
<dbReference type="RefSeq" id="WP_390276308.1">
    <property type="nucleotide sequence ID" value="NZ_JBHRYH010000005.1"/>
</dbReference>
<dbReference type="SUPFAM" id="SSF53850">
    <property type="entry name" value="Periplasmic binding protein-like II"/>
    <property type="match status" value="1"/>
</dbReference>
<gene>
    <name evidence="2" type="ORF">ACFOKJ_01910</name>
</gene>
<protein>
    <submittedName>
        <fullName evidence="2">Substrate-binding periplasmic protein</fullName>
    </submittedName>
</protein>
<feature type="chain" id="PRO_5046830964" evidence="1">
    <location>
        <begin position="19"/>
        <end position="246"/>
    </location>
</feature>
<evidence type="ECO:0000256" key="1">
    <source>
        <dbReference type="SAM" id="SignalP"/>
    </source>
</evidence>
<keyword evidence="3" id="KW-1185">Reference proteome</keyword>
<dbReference type="Proteomes" id="UP001595636">
    <property type="component" value="Unassembled WGS sequence"/>
</dbReference>
<comment type="caution">
    <text evidence="2">The sequence shown here is derived from an EMBL/GenBank/DDBJ whole genome shotgun (WGS) entry which is preliminary data.</text>
</comment>
<name>A0ABV7TPI0_9NEIS</name>